<dbReference type="EMBL" id="AP019368">
    <property type="protein sequence ID" value="BBH52116.1"/>
    <property type="molecule type" value="Genomic_DNA"/>
</dbReference>
<evidence type="ECO:0000313" key="3">
    <source>
        <dbReference type="Proteomes" id="UP000291236"/>
    </source>
</evidence>
<keyword evidence="1" id="KW-0862">Zinc</keyword>
<dbReference type="GO" id="GO:0031179">
    <property type="term" value="P:peptide modification"/>
    <property type="evidence" value="ECO:0007669"/>
    <property type="project" value="InterPro"/>
</dbReference>
<keyword evidence="3" id="KW-1185">Reference proteome</keyword>
<sequence length="426" mass="49027">MQHKIINDLMNRLDISNRNDNAFIEFLKDKVSMEQMTLANGYPALALFFSQLDRISPEQKFKKNVHFYLEKTIACIQNNNLVTNSSSFSGITGLAFVVWVSSENGKKYQKLIAKIDEVLFQLLDIKLSRLKTQKFFGPTDFDVIQGLSGIVRYLIMRKEDYTHAGYLKIIMDVLIRLSSYINYKNNKIPGWIFIKEMIGAYESIYEDSDECFNLGLSHGISGVLSALSLAKLNGINAEGVEESILNIKNWLVKAQQRDIYGIYWPNRLSLEEELTGIRNEQFDKYHRQAWCYGTPGVSRALYLAGQGLKDHKLQNFALKSFLEIEQRPEETWRSNSPTFCHGYAGLLQIAKRFYFDTKEAKLIPLISRLEQRVMSYYTQEAPFLFKENNGFLIDIGIIEGTVGTVLSLLHTDHFADCIWDYPFLIS</sequence>
<feature type="binding site" evidence="1">
    <location>
        <position position="341"/>
    </location>
    <ligand>
        <name>Zn(2+)</name>
        <dbReference type="ChEBI" id="CHEBI:29105"/>
    </ligand>
</feature>
<gene>
    <name evidence="2" type="ORF">JCM31447_05540</name>
</gene>
<feature type="binding site" evidence="1">
    <location>
        <position position="340"/>
    </location>
    <ligand>
        <name>Zn(2+)</name>
        <dbReference type="ChEBI" id="CHEBI:29105"/>
    </ligand>
</feature>
<dbReference type="PRINTS" id="PR01950">
    <property type="entry name" value="LANCSUPER"/>
</dbReference>
<protein>
    <recommendedName>
        <fullName evidence="4">Lanthionine synthetase C-like protein</fullName>
    </recommendedName>
</protein>
<evidence type="ECO:0000313" key="2">
    <source>
        <dbReference type="EMBL" id="BBH52116.1"/>
    </source>
</evidence>
<dbReference type="PRINTS" id="PR01955">
    <property type="entry name" value="LANCFRANKIA"/>
</dbReference>
<feature type="binding site" evidence="1">
    <location>
        <position position="291"/>
    </location>
    <ligand>
        <name>Zn(2+)</name>
        <dbReference type="ChEBI" id="CHEBI:29105"/>
    </ligand>
</feature>
<dbReference type="RefSeq" id="WP_130606280.1">
    <property type="nucleotide sequence ID" value="NZ_AP019368.1"/>
</dbReference>
<dbReference type="CDD" id="cd04793">
    <property type="entry name" value="LanC"/>
    <property type="match status" value="1"/>
</dbReference>
<evidence type="ECO:0000256" key="1">
    <source>
        <dbReference type="PIRSR" id="PIRSR607822-1"/>
    </source>
</evidence>
<dbReference type="InterPro" id="IPR007822">
    <property type="entry name" value="LANC-like"/>
</dbReference>
<dbReference type="KEGG" id="sbf:JCM31447_05540"/>
<dbReference type="SMART" id="SM01260">
    <property type="entry name" value="LANC_like"/>
    <property type="match status" value="1"/>
</dbReference>
<dbReference type="Gene3D" id="1.50.10.20">
    <property type="match status" value="1"/>
</dbReference>
<dbReference type="InterPro" id="IPR033889">
    <property type="entry name" value="LanC"/>
</dbReference>
<dbReference type="AlphaFoldDB" id="A0A4P2VGY6"/>
<accession>A0A4P2VGY6</accession>
<proteinExistence type="predicted"/>
<dbReference type="Pfam" id="PF05147">
    <property type="entry name" value="LANC_like"/>
    <property type="match status" value="1"/>
</dbReference>
<dbReference type="GO" id="GO:0046872">
    <property type="term" value="F:metal ion binding"/>
    <property type="evidence" value="ECO:0007669"/>
    <property type="project" value="UniProtKB-KW"/>
</dbReference>
<keyword evidence="1" id="KW-0479">Metal-binding</keyword>
<organism evidence="2 3">
    <name type="scientific">Fluviispira sanaruensis</name>
    <dbReference type="NCBI Taxonomy" id="2493639"/>
    <lineage>
        <taxon>Bacteria</taxon>
        <taxon>Pseudomonadati</taxon>
        <taxon>Bdellovibrionota</taxon>
        <taxon>Oligoflexia</taxon>
        <taxon>Silvanigrellales</taxon>
        <taxon>Silvanigrellaceae</taxon>
        <taxon>Fluviispira</taxon>
    </lineage>
</organism>
<dbReference type="Proteomes" id="UP000291236">
    <property type="component" value="Chromosome"/>
</dbReference>
<reference evidence="2 3" key="1">
    <citation type="submission" date="2018-12" db="EMBL/GenBank/DDBJ databases">
        <title>Rubrispira sanarue gen. nov., sp., nov., a member of the order Silvanigrellales, isolated from a brackish lake in Hamamatsu Japan.</title>
        <authorList>
            <person name="Maejima Y."/>
            <person name="Iino T."/>
            <person name="Muraguchi Y."/>
            <person name="Fukuda K."/>
            <person name="Nojiri H."/>
            <person name="Ohkuma M."/>
            <person name="Moriuchi R."/>
            <person name="Dohra H."/>
            <person name="Kimbara K."/>
            <person name="Shintani M."/>
        </authorList>
    </citation>
    <scope>NUCLEOTIDE SEQUENCE [LARGE SCALE GENOMIC DNA]</scope>
    <source>
        <strain evidence="2 3">RF1110005</strain>
    </source>
</reference>
<name>A0A4P2VGY6_FLUSA</name>
<dbReference type="SUPFAM" id="SSF158745">
    <property type="entry name" value="LanC-like"/>
    <property type="match status" value="1"/>
</dbReference>
<evidence type="ECO:0008006" key="4">
    <source>
        <dbReference type="Google" id="ProtNLM"/>
    </source>
</evidence>
<dbReference type="OrthoDB" id="6313827at2"/>